<gene>
    <name evidence="1" type="ORF">MHI_LOCUS216627</name>
</gene>
<evidence type="ECO:0000313" key="2">
    <source>
        <dbReference type="Proteomes" id="UP000752696"/>
    </source>
</evidence>
<proteinExistence type="predicted"/>
<organism evidence="1 2">
    <name type="scientific">Heterotrigona itama</name>
    <dbReference type="NCBI Taxonomy" id="395501"/>
    <lineage>
        <taxon>Eukaryota</taxon>
        <taxon>Metazoa</taxon>
        <taxon>Ecdysozoa</taxon>
        <taxon>Arthropoda</taxon>
        <taxon>Hexapoda</taxon>
        <taxon>Insecta</taxon>
        <taxon>Pterygota</taxon>
        <taxon>Neoptera</taxon>
        <taxon>Endopterygota</taxon>
        <taxon>Hymenoptera</taxon>
        <taxon>Apocrita</taxon>
        <taxon>Aculeata</taxon>
        <taxon>Apoidea</taxon>
        <taxon>Anthophila</taxon>
        <taxon>Apidae</taxon>
        <taxon>Heterotrigona</taxon>
    </lineage>
</organism>
<feature type="non-terminal residue" evidence="1">
    <location>
        <position position="1"/>
    </location>
</feature>
<name>A0A6V7GXN7_9HYME</name>
<keyword evidence="2" id="KW-1185">Reference proteome</keyword>
<dbReference type="EMBL" id="CAJDYZ010004371">
    <property type="protein sequence ID" value="CAD1471300.1"/>
    <property type="molecule type" value="Genomic_DNA"/>
</dbReference>
<accession>A0A6V7GXN7</accession>
<evidence type="ECO:0000313" key="1">
    <source>
        <dbReference type="EMBL" id="CAD1471300.1"/>
    </source>
</evidence>
<comment type="caution">
    <text evidence="1">The sequence shown here is derived from an EMBL/GenBank/DDBJ whole genome shotgun (WGS) entry which is preliminary data.</text>
</comment>
<dbReference type="Proteomes" id="UP000752696">
    <property type="component" value="Unassembled WGS sequence"/>
</dbReference>
<feature type="non-terminal residue" evidence="1">
    <location>
        <position position="98"/>
    </location>
</feature>
<sequence length="98" mass="11456">IPNKKTLVIFKPFNISFGYARLDAVLYKKSFAEDVTIQTTKLELHFGSMINFISEEFLFNILVQEPIQNIKKLNNNNKKTKNCLSFEIYLTDLFILSF</sequence>
<protein>
    <submittedName>
        <fullName evidence="1">Uncharacterized protein</fullName>
    </submittedName>
</protein>
<reference evidence="1" key="1">
    <citation type="submission" date="2020-07" db="EMBL/GenBank/DDBJ databases">
        <authorList>
            <person name="Nazaruddin N."/>
        </authorList>
    </citation>
    <scope>NUCLEOTIDE SEQUENCE</scope>
</reference>
<dbReference type="AlphaFoldDB" id="A0A6V7GXN7"/>